<dbReference type="FunFam" id="3.40.1410.10:FF:000004">
    <property type="entry name" value="Histidine utilization repressor"/>
    <property type="match status" value="1"/>
</dbReference>
<dbReference type="AlphaFoldDB" id="A0AAV3K6U2"/>
<keyword evidence="5" id="KW-0804">Transcription</keyword>
<evidence type="ECO:0000259" key="10">
    <source>
        <dbReference type="PROSITE" id="PS50949"/>
    </source>
</evidence>
<evidence type="ECO:0000256" key="4">
    <source>
        <dbReference type="ARBA" id="ARBA00023125"/>
    </source>
</evidence>
<evidence type="ECO:0000256" key="9">
    <source>
        <dbReference type="NCBIfam" id="TIGR02018"/>
    </source>
</evidence>
<dbReference type="EMBL" id="AMWE01000004">
    <property type="protein sequence ID" value="ERO56384.1"/>
    <property type="molecule type" value="Genomic_DNA"/>
</dbReference>
<sequence length="285" mass="31751">MDISVIGFIAEENGLSIQDWSLFATLRSSVAFEDDALTDLQTASQLAAAMSDTPAPIYQRVKQAIISQIRSGVWQSHQRVPSESELVNELGVSRMTINRALRELTSEGFLVRMQGVGTFVAEQKAHTAMLEVHNIADEIAARGHRHSSRVLVLETLSADGDQAAQLDIAPGQPLFHSQIVHYENDVPVQLEIRYVNPRVAPDYLQQDFTRDTPHSYLSRVAPLTAGEHRVEAVAAEPRQRDLLALGEQEPCLLIRRRTWHGSRVVTAARLFYPGSRYQLFGRFGG</sequence>
<keyword evidence="1" id="KW-0678">Repressor</keyword>
<dbReference type="Pfam" id="PF07702">
    <property type="entry name" value="UTRA"/>
    <property type="match status" value="1"/>
</dbReference>
<reference evidence="12" key="1">
    <citation type="journal article" date="2013" name="Diversity">
        <title>Genome Sequence of Dickeya solani, a New soft Rot Pathogen of Potato, Suggests its Emergence May Be Related to a Novel Combination of Non-Ribosomal Peptide/Polyketide Synthetase Clusters.</title>
        <authorList>
            <person name="Garlant L."/>
            <person name="Koskinen P."/>
            <person name="Rouhiainen L."/>
            <person name="Laine P."/>
            <person name="Paulin L."/>
            <person name="Auvinen P."/>
            <person name="Holm L."/>
            <person name="Pirhonen M."/>
        </authorList>
    </citation>
    <scope>NUCLEOTIDE SEQUENCE [LARGE SCALE GENOMIC DNA]</scope>
    <source>
        <strain evidence="12">D s0432-1</strain>
    </source>
</reference>
<dbReference type="GO" id="GO:0006547">
    <property type="term" value="P:L-histidine metabolic process"/>
    <property type="evidence" value="ECO:0007669"/>
    <property type="project" value="UniProtKB-UniRule"/>
</dbReference>
<dbReference type="Gene3D" id="1.10.10.10">
    <property type="entry name" value="Winged helix-like DNA-binding domain superfamily/Winged helix DNA-binding domain"/>
    <property type="match status" value="1"/>
</dbReference>
<dbReference type="InterPro" id="IPR028978">
    <property type="entry name" value="Chorismate_lyase_/UTRA_dom_sf"/>
</dbReference>
<dbReference type="CDD" id="cd07377">
    <property type="entry name" value="WHTH_GntR"/>
    <property type="match status" value="1"/>
</dbReference>
<dbReference type="GO" id="GO:0003700">
    <property type="term" value="F:DNA-binding transcription factor activity"/>
    <property type="evidence" value="ECO:0007669"/>
    <property type="project" value="UniProtKB-UniRule"/>
</dbReference>
<evidence type="ECO:0000256" key="2">
    <source>
        <dbReference type="ARBA" id="ARBA00022808"/>
    </source>
</evidence>
<dbReference type="GO" id="GO:0003677">
    <property type="term" value="F:DNA binding"/>
    <property type="evidence" value="ECO:0007669"/>
    <property type="project" value="UniProtKB-UniRule"/>
</dbReference>
<evidence type="ECO:0000313" key="12">
    <source>
        <dbReference type="Proteomes" id="UP000017142"/>
    </source>
</evidence>
<name>A0AAV3K6U2_9GAMM</name>
<accession>A0AAV3K6U2</accession>
<dbReference type="PANTHER" id="PTHR44846:SF16">
    <property type="entry name" value="TRANSCRIPTIONAL REGULATOR PHNF-RELATED"/>
    <property type="match status" value="1"/>
</dbReference>
<evidence type="ECO:0000256" key="6">
    <source>
        <dbReference type="ARBA" id="ARBA00058362"/>
    </source>
</evidence>
<keyword evidence="2" id="KW-0369">Histidine metabolism</keyword>
<comment type="function">
    <text evidence="6">Repressor which binds to the hutP region in the histidine utilization (hut) operon. It blocks the expression of all the hut genes in the absence of inducer.</text>
</comment>
<proteinExistence type="predicted"/>
<dbReference type="InterPro" id="IPR011663">
    <property type="entry name" value="UTRA"/>
</dbReference>
<dbReference type="InterPro" id="IPR036388">
    <property type="entry name" value="WH-like_DNA-bd_sf"/>
</dbReference>
<comment type="caution">
    <text evidence="11">The sequence shown here is derived from an EMBL/GenBank/DDBJ whole genome shotgun (WGS) entry which is preliminary data.</text>
</comment>
<comment type="pathway">
    <text evidence="7">Amino-acid degradation; L-histidine degradation into L-glutamate [regulation].</text>
</comment>
<dbReference type="PRINTS" id="PR00035">
    <property type="entry name" value="HTHGNTR"/>
</dbReference>
<dbReference type="Pfam" id="PF00392">
    <property type="entry name" value="GntR"/>
    <property type="match status" value="1"/>
</dbReference>
<organism evidence="11 12">
    <name type="scientific">Dickeya solani D s0432-1</name>
    <dbReference type="NCBI Taxonomy" id="1231725"/>
    <lineage>
        <taxon>Bacteria</taxon>
        <taxon>Pseudomonadati</taxon>
        <taxon>Pseudomonadota</taxon>
        <taxon>Gammaproteobacteria</taxon>
        <taxon>Enterobacterales</taxon>
        <taxon>Pectobacteriaceae</taxon>
        <taxon>Dickeya</taxon>
    </lineage>
</organism>
<dbReference type="Gene3D" id="3.40.1410.10">
    <property type="entry name" value="Chorismate lyase-like"/>
    <property type="match status" value="1"/>
</dbReference>
<dbReference type="SUPFAM" id="SSF46785">
    <property type="entry name" value="Winged helix' DNA-binding domain"/>
    <property type="match status" value="1"/>
</dbReference>
<dbReference type="PROSITE" id="PS50949">
    <property type="entry name" value="HTH_GNTR"/>
    <property type="match status" value="1"/>
</dbReference>
<dbReference type="SUPFAM" id="SSF64288">
    <property type="entry name" value="Chorismate lyase-like"/>
    <property type="match status" value="1"/>
</dbReference>
<protein>
    <recommendedName>
        <fullName evidence="8 9">Histidine utilization repressor</fullName>
    </recommendedName>
</protein>
<evidence type="ECO:0000256" key="8">
    <source>
        <dbReference type="ARBA" id="ARBA00071620"/>
    </source>
</evidence>
<dbReference type="SMART" id="SM00345">
    <property type="entry name" value="HTH_GNTR"/>
    <property type="match status" value="1"/>
</dbReference>
<evidence type="ECO:0000256" key="3">
    <source>
        <dbReference type="ARBA" id="ARBA00023015"/>
    </source>
</evidence>
<keyword evidence="4" id="KW-0238">DNA-binding</keyword>
<keyword evidence="3" id="KW-0805">Transcription regulation</keyword>
<dbReference type="SMART" id="SM00866">
    <property type="entry name" value="UTRA"/>
    <property type="match status" value="1"/>
</dbReference>
<feature type="domain" description="HTH gntR-type" evidence="10">
    <location>
        <begin position="55"/>
        <end position="123"/>
    </location>
</feature>
<dbReference type="InterPro" id="IPR050679">
    <property type="entry name" value="Bact_HTH_transcr_reg"/>
</dbReference>
<gene>
    <name evidence="11" type="ORF">A544_2932</name>
</gene>
<dbReference type="PANTHER" id="PTHR44846">
    <property type="entry name" value="MANNOSYL-D-GLYCERATE TRANSPORT/METABOLISM SYSTEM REPRESSOR MNGR-RELATED"/>
    <property type="match status" value="1"/>
</dbReference>
<evidence type="ECO:0000313" key="11">
    <source>
        <dbReference type="EMBL" id="ERO56384.1"/>
    </source>
</evidence>
<evidence type="ECO:0000256" key="5">
    <source>
        <dbReference type="ARBA" id="ARBA00023163"/>
    </source>
</evidence>
<dbReference type="FunFam" id="1.10.10.10:FF:000079">
    <property type="entry name" value="GntR family transcriptional regulator"/>
    <property type="match status" value="1"/>
</dbReference>
<dbReference type="Proteomes" id="UP000017142">
    <property type="component" value="Unassembled WGS sequence"/>
</dbReference>
<evidence type="ECO:0000256" key="7">
    <source>
        <dbReference type="ARBA" id="ARBA00060686"/>
    </source>
</evidence>
<dbReference type="InterPro" id="IPR036390">
    <property type="entry name" value="WH_DNA-bd_sf"/>
</dbReference>
<dbReference type="NCBIfam" id="TIGR02018">
    <property type="entry name" value="his_ut_repres"/>
    <property type="match status" value="1"/>
</dbReference>
<dbReference type="GO" id="GO:0045892">
    <property type="term" value="P:negative regulation of DNA-templated transcription"/>
    <property type="evidence" value="ECO:0007669"/>
    <property type="project" value="UniProtKB-UniRule"/>
</dbReference>
<evidence type="ECO:0000256" key="1">
    <source>
        <dbReference type="ARBA" id="ARBA00022491"/>
    </source>
</evidence>
<dbReference type="InterPro" id="IPR010248">
    <property type="entry name" value="His_ut_repres"/>
</dbReference>
<dbReference type="InterPro" id="IPR000524">
    <property type="entry name" value="Tscrpt_reg_HTH_GntR"/>
</dbReference>